<dbReference type="InterPro" id="IPR027417">
    <property type="entry name" value="P-loop_NTPase"/>
</dbReference>
<evidence type="ECO:0000256" key="2">
    <source>
        <dbReference type="ARBA" id="ARBA00012295"/>
    </source>
</evidence>
<dbReference type="UniPathway" id="UPA00193"/>
<evidence type="ECO:0000256" key="4">
    <source>
        <dbReference type="ARBA" id="ARBA00022598"/>
    </source>
</evidence>
<keyword evidence="6" id="KW-0067">ATP-binding</keyword>
<dbReference type="OrthoDB" id="5126881at2759"/>
<proteinExistence type="inferred from homology"/>
<dbReference type="GO" id="GO:0035999">
    <property type="term" value="P:tetrahydrofolate interconversion"/>
    <property type="evidence" value="ECO:0007669"/>
    <property type="project" value="UniProtKB-UniPathway"/>
</dbReference>
<dbReference type="CDD" id="cd00477">
    <property type="entry name" value="FTHFS"/>
    <property type="match status" value="1"/>
</dbReference>
<keyword evidence="5" id="KW-0547">Nucleotide-binding</keyword>
<evidence type="ECO:0000256" key="3">
    <source>
        <dbReference type="ARBA" id="ARBA00022563"/>
    </source>
</evidence>
<gene>
    <name evidence="7" type="ORF">BU14_0393s0023</name>
</gene>
<evidence type="ECO:0000256" key="6">
    <source>
        <dbReference type="ARBA" id="ARBA00022840"/>
    </source>
</evidence>
<name>A0A1X6NWK6_PORUM</name>
<evidence type="ECO:0000256" key="1">
    <source>
        <dbReference type="ARBA" id="ARBA00004777"/>
    </source>
</evidence>
<sequence length="695" mass="70917">MAALAAAPAARSVSGVTAASPATVPLPSPPAAPSLATARPLPYTLLPVPSDLAIAQATTVQSIRAIAAAIGIGEDDLDLYGRDKAKVHLAVRDRLAAAAAAAAAADGGSGGATAVGRLIVVSGINPTPLGEGKSCTTVGLSQALGAHLGARVMTTMRQPSQGPVWGVKGGAAGGGYSQIVPMEAYNLHLTGDLHAISAANNLLAAAIDTRLFHESTQSDEALFRRLCPPSAKDGSRRFSPIMRRRLDKLGITKDNPADLTPDEAARFARLDLDPASITWQRVVDLNDRSLRRITIGQGAAEKGLTRETGFDITVASEIMAIMALATSLGDLRARLGAIVVGTTKEGARGGGGHPVTADDLGVGGALAVLLKDALLPTLMQTVEGTPVLIHTGPFANLAHGQSSVVADQLALQLVGPGGYVLTEAGFGADIGGEKAMNIKCRAGGLTPAAVVLVATVRALKAHGGAPPVKAGTPLPAEYSTVDVAMVKRGAANLERHVENMRAFGPPVVVAINRFATDADEELAAVREAALNAGAVDAVIANHWAQGGAGAVDLGRAVMAACDTACGGGAPPPLKFTYDLDAPLKDKIEAIATRVYRAASVDFAPTAAVRLAEFERLGYGGLAVCMAKTQYSFSADPTLTGAPTDFVLPVVDVRLSAGAGLIVALCGTIQTMPGLPTRPNFYEIDIDEDGVIVGLS</sequence>
<evidence type="ECO:0000313" key="7">
    <source>
        <dbReference type="EMBL" id="OSX72935.1"/>
    </source>
</evidence>
<keyword evidence="8" id="KW-1185">Reference proteome</keyword>
<dbReference type="Gene3D" id="1.10.8.770">
    <property type="match status" value="1"/>
</dbReference>
<dbReference type="Gene3D" id="3.10.410.10">
    <property type="entry name" value="Formyltetrahydrofolate synthetase, domain 3"/>
    <property type="match status" value="1"/>
</dbReference>
<dbReference type="FunFam" id="3.40.50.300:FF:001859">
    <property type="entry name" value="Formate--tetrahydrofolate ligase"/>
    <property type="match status" value="1"/>
</dbReference>
<evidence type="ECO:0000256" key="5">
    <source>
        <dbReference type="ARBA" id="ARBA00022741"/>
    </source>
</evidence>
<dbReference type="EMBL" id="KV919030">
    <property type="protein sequence ID" value="OSX72935.1"/>
    <property type="molecule type" value="Genomic_DNA"/>
</dbReference>
<dbReference type="SUPFAM" id="SSF52540">
    <property type="entry name" value="P-loop containing nucleoside triphosphate hydrolases"/>
    <property type="match status" value="1"/>
</dbReference>
<dbReference type="FunFam" id="3.10.410.10:FF:000001">
    <property type="entry name" value="Putative formate--tetrahydrofolate ligase"/>
    <property type="match status" value="1"/>
</dbReference>
<protein>
    <recommendedName>
        <fullName evidence="2">formate--tetrahydrofolate ligase</fullName>
        <ecNumber evidence="2">6.3.4.3</ecNumber>
    </recommendedName>
</protein>
<reference evidence="7 8" key="1">
    <citation type="submission" date="2017-03" db="EMBL/GenBank/DDBJ databases">
        <title>WGS assembly of Porphyra umbilicalis.</title>
        <authorList>
            <person name="Brawley S.H."/>
            <person name="Blouin N.A."/>
            <person name="Ficko-Blean E."/>
            <person name="Wheeler G.L."/>
            <person name="Lohr M."/>
            <person name="Goodson H.V."/>
            <person name="Jenkins J.W."/>
            <person name="Blaby-Haas C.E."/>
            <person name="Helliwell K.E."/>
            <person name="Chan C."/>
            <person name="Marriage T."/>
            <person name="Bhattacharya D."/>
            <person name="Klein A.S."/>
            <person name="Badis Y."/>
            <person name="Brodie J."/>
            <person name="Cao Y."/>
            <person name="Collen J."/>
            <person name="Dittami S.M."/>
            <person name="Gachon C.M."/>
            <person name="Green B.R."/>
            <person name="Karpowicz S."/>
            <person name="Kim J.W."/>
            <person name="Kudahl U."/>
            <person name="Lin S."/>
            <person name="Michel G."/>
            <person name="Mittag M."/>
            <person name="Olson B.J."/>
            <person name="Pangilinan J."/>
            <person name="Peng Y."/>
            <person name="Qiu H."/>
            <person name="Shu S."/>
            <person name="Singer J.T."/>
            <person name="Smith A.G."/>
            <person name="Sprecher B.N."/>
            <person name="Wagner V."/>
            <person name="Wang W."/>
            <person name="Wang Z.-Y."/>
            <person name="Yan J."/>
            <person name="Yarish C."/>
            <person name="Zoeuner-Riek S."/>
            <person name="Zhuang Y."/>
            <person name="Zou Y."/>
            <person name="Lindquist E.A."/>
            <person name="Grimwood J."/>
            <person name="Barry K."/>
            <person name="Rokhsar D.S."/>
            <person name="Schmutz J."/>
            <person name="Stiller J.W."/>
            <person name="Grossman A.R."/>
            <person name="Prochnik S.E."/>
        </authorList>
    </citation>
    <scope>NUCLEOTIDE SEQUENCE [LARGE SCALE GENOMIC DNA]</scope>
    <source>
        <strain evidence="7">4086291</strain>
    </source>
</reference>
<comment type="pathway">
    <text evidence="1">One-carbon metabolism; tetrahydrofolate interconversion.</text>
</comment>
<dbReference type="Gene3D" id="3.40.50.300">
    <property type="entry name" value="P-loop containing nucleotide triphosphate hydrolases"/>
    <property type="match status" value="2"/>
</dbReference>
<dbReference type="EC" id="6.3.4.3" evidence="2"/>
<dbReference type="Proteomes" id="UP000218209">
    <property type="component" value="Unassembled WGS sequence"/>
</dbReference>
<dbReference type="PROSITE" id="PS00721">
    <property type="entry name" value="FTHFS_1"/>
    <property type="match status" value="1"/>
</dbReference>
<dbReference type="PROSITE" id="PS00722">
    <property type="entry name" value="FTHFS_2"/>
    <property type="match status" value="1"/>
</dbReference>
<dbReference type="InterPro" id="IPR020628">
    <property type="entry name" value="Formate_THF_ligase_CS"/>
</dbReference>
<keyword evidence="4" id="KW-0436">Ligase</keyword>
<evidence type="ECO:0000313" key="8">
    <source>
        <dbReference type="Proteomes" id="UP000218209"/>
    </source>
</evidence>
<accession>A0A1X6NWK6</accession>
<dbReference type="GO" id="GO:0005524">
    <property type="term" value="F:ATP binding"/>
    <property type="evidence" value="ECO:0007669"/>
    <property type="project" value="UniProtKB-KW"/>
</dbReference>
<dbReference type="Pfam" id="PF01268">
    <property type="entry name" value="FTHFS"/>
    <property type="match status" value="1"/>
</dbReference>
<dbReference type="InterPro" id="IPR000559">
    <property type="entry name" value="Formate_THF_ligase"/>
</dbReference>
<dbReference type="GO" id="GO:0004329">
    <property type="term" value="F:formate-tetrahydrofolate ligase activity"/>
    <property type="evidence" value="ECO:0007669"/>
    <property type="project" value="UniProtKB-EC"/>
</dbReference>
<organism evidence="7 8">
    <name type="scientific">Porphyra umbilicalis</name>
    <name type="common">Purple laver</name>
    <name type="synonym">Red alga</name>
    <dbReference type="NCBI Taxonomy" id="2786"/>
    <lineage>
        <taxon>Eukaryota</taxon>
        <taxon>Rhodophyta</taxon>
        <taxon>Bangiophyceae</taxon>
        <taxon>Bangiales</taxon>
        <taxon>Bangiaceae</taxon>
        <taxon>Porphyra</taxon>
    </lineage>
</organism>
<dbReference type="HAMAP" id="MF_01543">
    <property type="entry name" value="FTHFS"/>
    <property type="match status" value="1"/>
</dbReference>
<dbReference type="AlphaFoldDB" id="A0A1X6NWK6"/>
<keyword evidence="3" id="KW-0554">One-carbon metabolism</keyword>